<organism evidence="1 2">
    <name type="scientific">Myroides marinus</name>
    <dbReference type="NCBI Taxonomy" id="703342"/>
    <lineage>
        <taxon>Bacteria</taxon>
        <taxon>Pseudomonadati</taxon>
        <taxon>Bacteroidota</taxon>
        <taxon>Flavobacteriia</taxon>
        <taxon>Flavobacteriales</taxon>
        <taxon>Flavobacteriaceae</taxon>
        <taxon>Myroides</taxon>
    </lineage>
</organism>
<proteinExistence type="predicted"/>
<name>A0A161UTK5_9FLAO</name>
<dbReference type="AlphaFoldDB" id="A0A161UTK5"/>
<evidence type="ECO:0000313" key="1">
    <source>
        <dbReference type="EMBL" id="KZE81071.1"/>
    </source>
</evidence>
<reference evidence="1 2" key="1">
    <citation type="submission" date="2016-01" db="EMBL/GenBank/DDBJ databases">
        <title>Whole genome sequencing of Myroides marinus L41.</title>
        <authorList>
            <person name="Hong K.W."/>
        </authorList>
    </citation>
    <scope>NUCLEOTIDE SEQUENCE [LARGE SCALE GENOMIC DNA]</scope>
    <source>
        <strain evidence="1 2">L41</strain>
    </source>
</reference>
<gene>
    <name evidence="1" type="ORF">AV926_09565</name>
</gene>
<dbReference type="OrthoDB" id="4554121at2"/>
<evidence type="ECO:0000313" key="2">
    <source>
        <dbReference type="Proteomes" id="UP000076630"/>
    </source>
</evidence>
<protein>
    <submittedName>
        <fullName evidence="1">Uncharacterized protein</fullName>
    </submittedName>
</protein>
<sequence>MFSTSKEELEQLLVPLGTCFIGEDFIQVKNYPFEPSIAYNQTLIKKEDIVDFDYDAQPMTIRIKNELIFISVEHKEALIHFADKNKIKIVQRPAIWDLILEPFLDTEFTEESNKRVTRLLVKYGLTLEQINQLRDEVEIQMLKYNFDTTLWEWCSLNASDVLKAMRPKYNQINFRIFYKKVMEIALLSQTK</sequence>
<comment type="caution">
    <text evidence="1">The sequence shown here is derived from an EMBL/GenBank/DDBJ whole genome shotgun (WGS) entry which is preliminary data.</text>
</comment>
<keyword evidence="2" id="KW-1185">Reference proteome</keyword>
<dbReference type="Proteomes" id="UP000076630">
    <property type="component" value="Unassembled WGS sequence"/>
</dbReference>
<dbReference type="EMBL" id="LQNU01000054">
    <property type="protein sequence ID" value="KZE81071.1"/>
    <property type="molecule type" value="Genomic_DNA"/>
</dbReference>
<accession>A0A161UTK5</accession>